<feature type="domain" description="Mannosyl-glycoprotein endo-beta-N-acetylglucosamidase-like" evidence="2">
    <location>
        <begin position="158"/>
        <end position="317"/>
    </location>
</feature>
<keyword evidence="4" id="KW-1185">Reference proteome</keyword>
<comment type="caution">
    <text evidence="3">The sequence shown here is derived from an EMBL/GenBank/DDBJ whole genome shotgun (WGS) entry which is preliminary data.</text>
</comment>
<accession>A0A401UH11</accession>
<dbReference type="PANTHER" id="PTHR40572">
    <property type="entry name" value="PROTEIN BAX"/>
    <property type="match status" value="1"/>
</dbReference>
<name>A0A401UH11_9CLOT</name>
<evidence type="ECO:0000313" key="3">
    <source>
        <dbReference type="EMBL" id="GCD08762.1"/>
    </source>
</evidence>
<dbReference type="GO" id="GO:0004040">
    <property type="term" value="F:amidase activity"/>
    <property type="evidence" value="ECO:0007669"/>
    <property type="project" value="InterPro"/>
</dbReference>
<dbReference type="SMART" id="SM00047">
    <property type="entry name" value="LYZ2"/>
    <property type="match status" value="1"/>
</dbReference>
<organism evidence="3 4">
    <name type="scientific">Clostridium tagluense</name>
    <dbReference type="NCBI Taxonomy" id="360422"/>
    <lineage>
        <taxon>Bacteria</taxon>
        <taxon>Bacillati</taxon>
        <taxon>Bacillota</taxon>
        <taxon>Clostridia</taxon>
        <taxon>Eubacteriales</taxon>
        <taxon>Clostridiaceae</taxon>
        <taxon>Clostridium</taxon>
    </lineage>
</organism>
<proteinExistence type="predicted"/>
<dbReference type="OrthoDB" id="977752at2"/>
<gene>
    <name evidence="3" type="ORF">Ctaglu_03850</name>
</gene>
<dbReference type="EMBL" id="BHYK01000002">
    <property type="protein sequence ID" value="GCD08762.1"/>
    <property type="molecule type" value="Genomic_DNA"/>
</dbReference>
<evidence type="ECO:0000259" key="2">
    <source>
        <dbReference type="SMART" id="SM00047"/>
    </source>
</evidence>
<protein>
    <submittedName>
        <fullName evidence="3">Mannosyl-glycoprotein endo-beta-N-acetylglucosamidase</fullName>
    </submittedName>
</protein>
<keyword evidence="1" id="KW-0472">Membrane</keyword>
<dbReference type="Pfam" id="PF01832">
    <property type="entry name" value="Glucosaminidase"/>
    <property type="match status" value="1"/>
</dbReference>
<dbReference type="InterPro" id="IPR053195">
    <property type="entry name" value="Bax-like"/>
</dbReference>
<keyword evidence="1" id="KW-0812">Transmembrane</keyword>
<dbReference type="RefSeq" id="WP_124997533.1">
    <property type="nucleotide sequence ID" value="NZ_BHYK01000002.1"/>
</dbReference>
<reference evidence="3 4" key="1">
    <citation type="submission" date="2018-11" db="EMBL/GenBank/DDBJ databases">
        <title>Genome sequencing and assembly of Clostridium tagluense strain A121.</title>
        <authorList>
            <person name="Murakami T."/>
            <person name="Segawa T."/>
            <person name="Shcherbakova V.A."/>
            <person name="Mori H."/>
            <person name="Yoshimura Y."/>
        </authorList>
    </citation>
    <scope>NUCLEOTIDE SEQUENCE [LARGE SCALE GENOMIC DNA]</scope>
    <source>
        <strain evidence="3 4">A121</strain>
    </source>
</reference>
<keyword evidence="1" id="KW-1133">Transmembrane helix</keyword>
<evidence type="ECO:0000256" key="1">
    <source>
        <dbReference type="SAM" id="Phobius"/>
    </source>
</evidence>
<feature type="transmembrane region" description="Helical" evidence="1">
    <location>
        <begin position="24"/>
        <end position="45"/>
    </location>
</feature>
<dbReference type="InterPro" id="IPR002901">
    <property type="entry name" value="MGlyc_endo_b_GlcNAc-like_dom"/>
</dbReference>
<dbReference type="Gene3D" id="1.10.530.10">
    <property type="match status" value="1"/>
</dbReference>
<dbReference type="Proteomes" id="UP000287872">
    <property type="component" value="Unassembled WGS sequence"/>
</dbReference>
<sequence>MDNNLETQENRRIGIRTKKKSKKIFSKILLGVMIICISLIAINYFTKDDYITLSKSQINLYINAADAVSKGKLQVDWKNLAAIDGVRYKKDFSKANKENLKELGELFLMKNSTSSKKVNYKLISIDDVLNNLSFNNKNKDKIHKYLAQLEFIGLVNGNLKKDSSYRIFIEELSPKSIELYNKYKILPSITIAQCILESAWGKSDLSVKANNLFGIKSDSSWHGKSVNMTTSEYNDTIIKANFRRYENKVNSLDDYGKFLFDNIRYKKNGVFEASQYIQQAQALENAGYSTKQDNNGNNVYADLLVSIIKENDLQLIDNRAQSQK</sequence>
<dbReference type="AlphaFoldDB" id="A0A401UH11"/>
<evidence type="ECO:0000313" key="4">
    <source>
        <dbReference type="Proteomes" id="UP000287872"/>
    </source>
</evidence>
<dbReference type="PANTHER" id="PTHR40572:SF1">
    <property type="entry name" value="PROTEIN BAX"/>
    <property type="match status" value="1"/>
</dbReference>